<sequence length="164" mass="18401">MTKIYLASSNYNDQQSQWVDAAKEALAQNPTVDVVHNPWDNQYKDASFDDTTGMFGSLEWQMKTYQNDKNAMGTADIGVFLVDVDQKDEGVNMELGFMSACHKPAILVFLSEQDTLEKDFHVNLMVAQAGTYFINSDIASLATYNFDCLKSNTIEDLGENFLVI</sequence>
<dbReference type="RefSeq" id="WP_268751467.1">
    <property type="nucleotide sequence ID" value="NZ_JAPRFQ010000001.1"/>
</dbReference>
<name>A0A9X3FR76_9LACT</name>
<gene>
    <name evidence="1" type="ORF">OW157_00985</name>
</gene>
<dbReference type="AlphaFoldDB" id="A0A9X3FR76"/>
<accession>A0A9X3FR76</accession>
<evidence type="ECO:0000313" key="2">
    <source>
        <dbReference type="Proteomes" id="UP001146670"/>
    </source>
</evidence>
<comment type="caution">
    <text evidence="1">The sequence shown here is derived from an EMBL/GenBank/DDBJ whole genome shotgun (WGS) entry which is preliminary data.</text>
</comment>
<reference evidence="1" key="1">
    <citation type="submission" date="2022-12" db="EMBL/GenBank/DDBJ databases">
        <title>Description and comparative metabolic analysis of Aerococcus sp. nov., isolated from the feces of a pig.</title>
        <authorList>
            <person name="Chang Y.-H."/>
        </authorList>
    </citation>
    <scope>NUCLEOTIDE SEQUENCE</scope>
    <source>
        <strain evidence="1">YH-aer222</strain>
    </source>
</reference>
<keyword evidence="2" id="KW-1185">Reference proteome</keyword>
<organism evidence="1 2">
    <name type="scientific">Aerococcus kribbianus</name>
    <dbReference type="NCBI Taxonomy" id="2999064"/>
    <lineage>
        <taxon>Bacteria</taxon>
        <taxon>Bacillati</taxon>
        <taxon>Bacillota</taxon>
        <taxon>Bacilli</taxon>
        <taxon>Lactobacillales</taxon>
        <taxon>Aerococcaceae</taxon>
        <taxon>Aerococcus</taxon>
    </lineage>
</organism>
<protein>
    <submittedName>
        <fullName evidence="1">Nucleoside 2-deoxyribosyltransferase</fullName>
    </submittedName>
</protein>
<dbReference type="Gene3D" id="3.40.50.450">
    <property type="match status" value="1"/>
</dbReference>
<dbReference type="EMBL" id="JAPRFR010000001">
    <property type="protein sequence ID" value="MCZ0725140.1"/>
    <property type="molecule type" value="Genomic_DNA"/>
</dbReference>
<evidence type="ECO:0000313" key="1">
    <source>
        <dbReference type="EMBL" id="MCZ0725140.1"/>
    </source>
</evidence>
<dbReference type="SUPFAM" id="SSF52309">
    <property type="entry name" value="N-(deoxy)ribosyltransferase-like"/>
    <property type="match status" value="1"/>
</dbReference>
<proteinExistence type="predicted"/>
<dbReference type="InterPro" id="IPR007710">
    <property type="entry name" value="Nucleoside_deoxyribTrfase"/>
</dbReference>
<dbReference type="Proteomes" id="UP001146670">
    <property type="component" value="Unassembled WGS sequence"/>
</dbReference>
<dbReference type="Pfam" id="PF05014">
    <property type="entry name" value="Nuc_deoxyrib_tr"/>
    <property type="match status" value="1"/>
</dbReference>